<dbReference type="PROSITE" id="PS50885">
    <property type="entry name" value="HAMP"/>
    <property type="match status" value="1"/>
</dbReference>
<dbReference type="InterPro" id="IPR036890">
    <property type="entry name" value="HATPase_C_sf"/>
</dbReference>
<evidence type="ECO:0000256" key="8">
    <source>
        <dbReference type="ARBA" id="ARBA00022840"/>
    </source>
</evidence>
<comment type="caution">
    <text evidence="14">The sequence shown here is derived from an EMBL/GenBank/DDBJ whole genome shotgun (WGS) entry which is preliminary data.</text>
</comment>
<dbReference type="InterPro" id="IPR005467">
    <property type="entry name" value="His_kinase_dom"/>
</dbReference>
<evidence type="ECO:0000259" key="12">
    <source>
        <dbReference type="PROSITE" id="PS50109"/>
    </source>
</evidence>
<keyword evidence="5" id="KW-0808">Transferase</keyword>
<keyword evidence="10" id="KW-0175">Coiled coil</keyword>
<evidence type="ECO:0000313" key="15">
    <source>
        <dbReference type="Proteomes" id="UP000534783"/>
    </source>
</evidence>
<dbReference type="SUPFAM" id="SSF47384">
    <property type="entry name" value="Homodimeric domain of signal transducing histidine kinase"/>
    <property type="match status" value="1"/>
</dbReference>
<dbReference type="EMBL" id="VTOW01000002">
    <property type="protein sequence ID" value="NKE71756.1"/>
    <property type="molecule type" value="Genomic_DNA"/>
</dbReference>
<dbReference type="GO" id="GO:0005524">
    <property type="term" value="F:ATP binding"/>
    <property type="evidence" value="ECO:0007669"/>
    <property type="project" value="UniProtKB-KW"/>
</dbReference>
<dbReference type="CDD" id="cd00082">
    <property type="entry name" value="HisKA"/>
    <property type="match status" value="1"/>
</dbReference>
<feature type="coiled-coil region" evidence="10">
    <location>
        <begin position="251"/>
        <end position="299"/>
    </location>
</feature>
<keyword evidence="7" id="KW-0418">Kinase</keyword>
<keyword evidence="8" id="KW-0067">ATP-binding</keyword>
<keyword evidence="11" id="KW-1133">Transmembrane helix</keyword>
<evidence type="ECO:0000256" key="5">
    <source>
        <dbReference type="ARBA" id="ARBA00022679"/>
    </source>
</evidence>
<keyword evidence="11" id="KW-0812">Transmembrane</keyword>
<dbReference type="GO" id="GO:0016020">
    <property type="term" value="C:membrane"/>
    <property type="evidence" value="ECO:0007669"/>
    <property type="project" value="UniProtKB-SubCell"/>
</dbReference>
<dbReference type="AlphaFoldDB" id="A0A7X6IBG5"/>
<keyword evidence="9" id="KW-0902">Two-component regulatory system</keyword>
<evidence type="ECO:0000256" key="6">
    <source>
        <dbReference type="ARBA" id="ARBA00022741"/>
    </source>
</evidence>
<dbReference type="InterPro" id="IPR003594">
    <property type="entry name" value="HATPase_dom"/>
</dbReference>
<dbReference type="CDD" id="cd00075">
    <property type="entry name" value="HATPase"/>
    <property type="match status" value="1"/>
</dbReference>
<evidence type="ECO:0000256" key="1">
    <source>
        <dbReference type="ARBA" id="ARBA00000085"/>
    </source>
</evidence>
<dbReference type="InterPro" id="IPR036097">
    <property type="entry name" value="HisK_dim/P_sf"/>
</dbReference>
<evidence type="ECO:0000256" key="3">
    <source>
        <dbReference type="ARBA" id="ARBA00012438"/>
    </source>
</evidence>
<dbReference type="CDD" id="cd06225">
    <property type="entry name" value="HAMP"/>
    <property type="match status" value="1"/>
</dbReference>
<feature type="transmembrane region" description="Helical" evidence="11">
    <location>
        <begin position="15"/>
        <end position="38"/>
    </location>
</feature>
<comment type="catalytic activity">
    <reaction evidence="1">
        <text>ATP + protein L-histidine = ADP + protein N-phospho-L-histidine.</text>
        <dbReference type="EC" id="2.7.13.3"/>
    </reaction>
</comment>
<evidence type="ECO:0000259" key="13">
    <source>
        <dbReference type="PROSITE" id="PS50885"/>
    </source>
</evidence>
<keyword evidence="15" id="KW-1185">Reference proteome</keyword>
<dbReference type="SUPFAM" id="SSF55874">
    <property type="entry name" value="ATPase domain of HSP90 chaperone/DNA topoisomerase II/histidine kinase"/>
    <property type="match status" value="1"/>
</dbReference>
<dbReference type="GO" id="GO:0000155">
    <property type="term" value="F:phosphorelay sensor kinase activity"/>
    <property type="evidence" value="ECO:0007669"/>
    <property type="project" value="InterPro"/>
</dbReference>
<dbReference type="PRINTS" id="PR00344">
    <property type="entry name" value="BCTRLSENSOR"/>
</dbReference>
<accession>A0A7X6IBG5</accession>
<feature type="transmembrane region" description="Helical" evidence="11">
    <location>
        <begin position="177"/>
        <end position="198"/>
    </location>
</feature>
<dbReference type="RefSeq" id="WP_168060676.1">
    <property type="nucleotide sequence ID" value="NZ_VTOW01000002.1"/>
</dbReference>
<dbReference type="SMART" id="SM00388">
    <property type="entry name" value="HisKA"/>
    <property type="match status" value="1"/>
</dbReference>
<keyword evidence="4" id="KW-0597">Phosphoprotein</keyword>
<dbReference type="Proteomes" id="UP000534783">
    <property type="component" value="Unassembled WGS sequence"/>
</dbReference>
<name>A0A7X6IBG5_9BACT</name>
<dbReference type="SMART" id="SM00304">
    <property type="entry name" value="HAMP"/>
    <property type="match status" value="1"/>
</dbReference>
<dbReference type="Gene3D" id="1.10.287.130">
    <property type="match status" value="1"/>
</dbReference>
<dbReference type="EC" id="2.7.13.3" evidence="3"/>
<evidence type="ECO:0000256" key="7">
    <source>
        <dbReference type="ARBA" id="ARBA00022777"/>
    </source>
</evidence>
<evidence type="ECO:0000256" key="2">
    <source>
        <dbReference type="ARBA" id="ARBA00004370"/>
    </source>
</evidence>
<evidence type="ECO:0000256" key="10">
    <source>
        <dbReference type="SAM" id="Coils"/>
    </source>
</evidence>
<dbReference type="Pfam" id="PF00672">
    <property type="entry name" value="HAMP"/>
    <property type="match status" value="1"/>
</dbReference>
<keyword evidence="6" id="KW-0547">Nucleotide-binding</keyword>
<reference evidence="14 15" key="1">
    <citation type="journal article" date="2020" name="Nature">
        <title>Bacterial chemolithoautotrophy via manganese oxidation.</title>
        <authorList>
            <person name="Yu H."/>
            <person name="Leadbetter J.R."/>
        </authorList>
    </citation>
    <scope>NUCLEOTIDE SEQUENCE [LARGE SCALE GENOMIC DNA]</scope>
    <source>
        <strain evidence="14 15">Mn-1</strain>
    </source>
</reference>
<gene>
    <name evidence="14" type="ORF">MNODULE_13495</name>
</gene>
<evidence type="ECO:0000313" key="14">
    <source>
        <dbReference type="EMBL" id="NKE71756.1"/>
    </source>
</evidence>
<dbReference type="Gene3D" id="3.30.565.10">
    <property type="entry name" value="Histidine kinase-like ATPase, C-terminal domain"/>
    <property type="match status" value="1"/>
</dbReference>
<dbReference type="PANTHER" id="PTHR43065">
    <property type="entry name" value="SENSOR HISTIDINE KINASE"/>
    <property type="match status" value="1"/>
</dbReference>
<comment type="subcellular location">
    <subcellularLocation>
        <location evidence="2">Membrane</location>
    </subcellularLocation>
</comment>
<dbReference type="PANTHER" id="PTHR43065:SF10">
    <property type="entry name" value="PEROXIDE STRESS-ACTIVATED HISTIDINE KINASE MAK3"/>
    <property type="match status" value="1"/>
</dbReference>
<evidence type="ECO:0000256" key="9">
    <source>
        <dbReference type="ARBA" id="ARBA00023012"/>
    </source>
</evidence>
<keyword evidence="11" id="KW-0472">Membrane</keyword>
<evidence type="ECO:0000256" key="11">
    <source>
        <dbReference type="SAM" id="Phobius"/>
    </source>
</evidence>
<protein>
    <recommendedName>
        <fullName evidence="3">histidine kinase</fullName>
        <ecNumber evidence="3">2.7.13.3</ecNumber>
    </recommendedName>
</protein>
<dbReference type="InterPro" id="IPR003661">
    <property type="entry name" value="HisK_dim/P_dom"/>
</dbReference>
<organism evidence="14 15">
    <name type="scientific">Candidatus Manganitrophus noduliformans</name>
    <dbReference type="NCBI Taxonomy" id="2606439"/>
    <lineage>
        <taxon>Bacteria</taxon>
        <taxon>Pseudomonadati</taxon>
        <taxon>Nitrospirota</taxon>
        <taxon>Nitrospiria</taxon>
        <taxon>Candidatus Troglogloeales</taxon>
        <taxon>Candidatus Manganitrophaceae</taxon>
        <taxon>Candidatus Manganitrophus</taxon>
    </lineage>
</organism>
<dbReference type="InterPro" id="IPR003660">
    <property type="entry name" value="HAMP_dom"/>
</dbReference>
<dbReference type="Gene3D" id="6.10.340.10">
    <property type="match status" value="1"/>
</dbReference>
<dbReference type="InterPro" id="IPR004358">
    <property type="entry name" value="Sig_transdc_His_kin-like_C"/>
</dbReference>
<dbReference type="SMART" id="SM00387">
    <property type="entry name" value="HATPase_c"/>
    <property type="match status" value="1"/>
</dbReference>
<evidence type="ECO:0000256" key="4">
    <source>
        <dbReference type="ARBA" id="ARBA00022553"/>
    </source>
</evidence>
<dbReference type="SUPFAM" id="SSF158472">
    <property type="entry name" value="HAMP domain-like"/>
    <property type="match status" value="1"/>
</dbReference>
<feature type="domain" description="HAMP" evidence="13">
    <location>
        <begin position="200"/>
        <end position="252"/>
    </location>
</feature>
<dbReference type="PROSITE" id="PS50109">
    <property type="entry name" value="HIS_KIN"/>
    <property type="match status" value="1"/>
</dbReference>
<sequence>MIHLSRWNIGLQTKITLYVIGIVVSVLSIAITASRLVIERQARLLLREEYITLVRQIGAGIGTLEELRDRSILEEELAKLREIDPEILLIEIFDLAAGAPHLIAGSGKAVSGLSPLPGELEIKTILRGDPVAHLAELRGQLFWEIQAPVRIGTQVSGLVLAQISMTGFEALVARDRLHAFLVTGAVAAVILVFLVWYLRQRIGRPIGSLVAEMARVEAGDLERQVSIESQDEIGALAAQFNRMLLRLREGTDAVRQLNESLQGRIERATAEVNRRYEELVRVNRRLSEMQLRLADSERLAAAGQMAAALAHKIGTPLHSTLGHLQRLKRDTSTEKREERLKIIESQLERMVQSIQEVLEKVRKPAPRMAPVEINPLLQGLLDLVMPGLSFRGIEMRASFEERLPATLGDNGELQEAFLNLLTNAMDAMPNGGLLRLETRSIDGAIHVTIADTGVGIAEADLEKIFEPFFSTKERGKGTGLGLSICRNIIRAHGGEIEAESRRGAGTTLIITLPVRDHETK</sequence>
<proteinExistence type="predicted"/>
<dbReference type="Pfam" id="PF00512">
    <property type="entry name" value="HisKA"/>
    <property type="match status" value="1"/>
</dbReference>
<dbReference type="Pfam" id="PF02518">
    <property type="entry name" value="HATPase_c"/>
    <property type="match status" value="1"/>
</dbReference>
<feature type="domain" description="Histidine kinase" evidence="12">
    <location>
        <begin position="308"/>
        <end position="516"/>
    </location>
</feature>